<dbReference type="EMBL" id="JAACJJ010000057">
    <property type="protein sequence ID" value="KAF5310756.1"/>
    <property type="molecule type" value="Genomic_DNA"/>
</dbReference>
<gene>
    <name evidence="3" type="ORF">D9619_008170</name>
</gene>
<dbReference type="AlphaFoldDB" id="A0A8H5AU30"/>
<sequence>MSFNPICNGYNVPTSVLSIIAVVAFNQCLTWSLILWKVRLRRMRRMRSTSGGHARISWGLCLVAILLGTSHSFAIQRCVFVYVFTLPTVVVSIGTCRYILQVERDSRKRAEAIRTAENRGVPLGGEKQSHSGALPTQDQLRYSYPPRQPAVIPSESDPEAPPSRTSSTEVRRNNIDTTVSNFPYLHGALSYQLTRKRNSMATTITHSATNHSARGSSDCNSQWTPNVRTSWSSRAGCSSSIVESMAADAGDRNDVEDETEIASTIEIGSLHSSSSVNSEELRRFDNDTWNVGPFMSMAPNTTS</sequence>
<keyword evidence="4" id="KW-1185">Reference proteome</keyword>
<reference evidence="3 4" key="1">
    <citation type="journal article" date="2020" name="ISME J.">
        <title>Uncovering the hidden diversity of litter-decomposition mechanisms in mushroom-forming fungi.</title>
        <authorList>
            <person name="Floudas D."/>
            <person name="Bentzer J."/>
            <person name="Ahren D."/>
            <person name="Johansson T."/>
            <person name="Persson P."/>
            <person name="Tunlid A."/>
        </authorList>
    </citation>
    <scope>NUCLEOTIDE SEQUENCE [LARGE SCALE GENOMIC DNA]</scope>
    <source>
        <strain evidence="3 4">CBS 101986</strain>
    </source>
</reference>
<protein>
    <submittedName>
        <fullName evidence="3">Uncharacterized protein</fullName>
    </submittedName>
</protein>
<evidence type="ECO:0000256" key="2">
    <source>
        <dbReference type="SAM" id="Phobius"/>
    </source>
</evidence>
<feature type="transmembrane region" description="Helical" evidence="2">
    <location>
        <begin position="56"/>
        <end position="74"/>
    </location>
</feature>
<keyword evidence="2" id="KW-0472">Membrane</keyword>
<accession>A0A8H5AU30</accession>
<evidence type="ECO:0000256" key="1">
    <source>
        <dbReference type="SAM" id="MobiDB-lite"/>
    </source>
</evidence>
<keyword evidence="2" id="KW-1133">Transmembrane helix</keyword>
<evidence type="ECO:0000313" key="3">
    <source>
        <dbReference type="EMBL" id="KAF5310756.1"/>
    </source>
</evidence>
<organism evidence="3 4">
    <name type="scientific">Psilocybe cf. subviscida</name>
    <dbReference type="NCBI Taxonomy" id="2480587"/>
    <lineage>
        <taxon>Eukaryota</taxon>
        <taxon>Fungi</taxon>
        <taxon>Dikarya</taxon>
        <taxon>Basidiomycota</taxon>
        <taxon>Agaricomycotina</taxon>
        <taxon>Agaricomycetes</taxon>
        <taxon>Agaricomycetidae</taxon>
        <taxon>Agaricales</taxon>
        <taxon>Agaricineae</taxon>
        <taxon>Strophariaceae</taxon>
        <taxon>Psilocybe</taxon>
    </lineage>
</organism>
<evidence type="ECO:0000313" key="4">
    <source>
        <dbReference type="Proteomes" id="UP000567179"/>
    </source>
</evidence>
<feature type="transmembrane region" description="Helical" evidence="2">
    <location>
        <begin position="80"/>
        <end position="100"/>
    </location>
</feature>
<proteinExistence type="predicted"/>
<feature type="region of interest" description="Disordered" evidence="1">
    <location>
        <begin position="113"/>
        <end position="175"/>
    </location>
</feature>
<feature type="transmembrane region" description="Helical" evidence="2">
    <location>
        <begin position="12"/>
        <end position="36"/>
    </location>
</feature>
<comment type="caution">
    <text evidence="3">The sequence shown here is derived from an EMBL/GenBank/DDBJ whole genome shotgun (WGS) entry which is preliminary data.</text>
</comment>
<keyword evidence="2" id="KW-0812">Transmembrane</keyword>
<feature type="compositionally biased region" description="Polar residues" evidence="1">
    <location>
        <begin position="130"/>
        <end position="140"/>
    </location>
</feature>
<dbReference type="Proteomes" id="UP000567179">
    <property type="component" value="Unassembled WGS sequence"/>
</dbReference>
<name>A0A8H5AU30_9AGAR</name>